<gene>
    <name evidence="3" type="ORF">GOQ30_12075</name>
</gene>
<dbReference type="PANTHER" id="PTHR35149">
    <property type="entry name" value="SLL5132 PROTEIN"/>
    <property type="match status" value="1"/>
</dbReference>
<keyword evidence="4" id="KW-1185">Reference proteome</keyword>
<feature type="domain" description="GmrSD restriction endonucleases N-terminal" evidence="1">
    <location>
        <begin position="11"/>
        <end position="242"/>
    </location>
</feature>
<name>A0A6I4IM19_9FLAO</name>
<organism evidence="3 4">
    <name type="scientific">Flavobacterium profundi</name>
    <dbReference type="NCBI Taxonomy" id="1774945"/>
    <lineage>
        <taxon>Bacteria</taxon>
        <taxon>Pseudomonadati</taxon>
        <taxon>Bacteroidota</taxon>
        <taxon>Flavobacteriia</taxon>
        <taxon>Flavobacteriales</taxon>
        <taxon>Flavobacteriaceae</taxon>
        <taxon>Flavobacterium</taxon>
    </lineage>
</organism>
<evidence type="ECO:0000313" key="4">
    <source>
        <dbReference type="Proteomes" id="UP000431264"/>
    </source>
</evidence>
<dbReference type="Proteomes" id="UP000431264">
    <property type="component" value="Unassembled WGS sequence"/>
</dbReference>
<comment type="caution">
    <text evidence="3">The sequence shown here is derived from an EMBL/GenBank/DDBJ whole genome shotgun (WGS) entry which is preliminary data.</text>
</comment>
<dbReference type="Pfam" id="PF07510">
    <property type="entry name" value="GmrSD_C"/>
    <property type="match status" value="1"/>
</dbReference>
<dbReference type="RefSeq" id="WP_140998274.1">
    <property type="nucleotide sequence ID" value="NZ_VDCZ01000009.1"/>
</dbReference>
<feature type="domain" description="GmrSD restriction endonucleases C-terminal" evidence="2">
    <location>
        <begin position="445"/>
        <end position="582"/>
    </location>
</feature>
<proteinExistence type="predicted"/>
<dbReference type="InterPro" id="IPR011089">
    <property type="entry name" value="GmrSD_C"/>
</dbReference>
<evidence type="ECO:0000259" key="1">
    <source>
        <dbReference type="Pfam" id="PF03235"/>
    </source>
</evidence>
<evidence type="ECO:0000259" key="2">
    <source>
        <dbReference type="Pfam" id="PF07510"/>
    </source>
</evidence>
<reference evidence="4" key="1">
    <citation type="submission" date="2019-05" db="EMBL/GenBank/DDBJ databases">
        <title>Flavobacterium profundi sp. nov., isolated from a deep-sea seamount.</title>
        <authorList>
            <person name="Zhang D.-C."/>
        </authorList>
    </citation>
    <scope>NUCLEOTIDE SEQUENCE [LARGE SCALE GENOMIC DNA]</scope>
    <source>
        <strain evidence="4">TP390</strain>
    </source>
</reference>
<dbReference type="OrthoDB" id="9798761at2"/>
<protein>
    <submittedName>
        <fullName evidence="3">DUF262 domain-containing protein</fullName>
    </submittedName>
</protein>
<sequence length="590" mass="69831">MLSASKEKLLSFLNGSSQYIIPFFQRSYVWKVENWSELWENILEEYEELVINNNPKSEHFIGTIIIKQLLTSQVGATEYELIDGQQRMTTINLLLKAFHDATPEISAKTWINKFLTFEDSYGNEKIRIQHSKVDREHFQTIIQNKDNNQELWEEYKNLRIDEVEKRLENESRIVGGYIYYRHKIENECNIDDVRKYINIVIEKLPVIHMALNADDDVQQIFDTINSLGVKLTTAELLKNYLFSAVELREYYEPYWQSVFEADEDAIDFWNREKTSGRIRRTTVELFLYSYLVIKKEANVKLDTLFKEFKNHLKDLSVEDKIAFAKDINEYAKVYEEMPDGENLAEISFDQHEKRFFHLIREFDVNTIFPLILLIYKEVSNLEERIKILRVLESYIARRTICKLTTKNYNNLFISILSEVNDMENITAKNLLEKLNSYAEVTNKFPDDVEFKEAFFGKYLINKYSREVLYCIALHDLNHAYVDNRKLNFSGFSVEHMMPKNWNKNWKTLPDGITKEIRSGKLLTLGNLTLIQGKLNSSLRDSSWSNKRAKLKDYSTLKQTTDYLAIENWQELEIDKRAENLYAVAELIWKK</sequence>
<dbReference type="EMBL" id="WQLW01000009">
    <property type="protein sequence ID" value="MVO09899.1"/>
    <property type="molecule type" value="Genomic_DNA"/>
</dbReference>
<dbReference type="AlphaFoldDB" id="A0A6I4IM19"/>
<dbReference type="PANTHER" id="PTHR35149:SF2">
    <property type="entry name" value="DUF262 DOMAIN-CONTAINING PROTEIN"/>
    <property type="match status" value="1"/>
</dbReference>
<accession>A0A6I4IM19</accession>
<evidence type="ECO:0000313" key="3">
    <source>
        <dbReference type="EMBL" id="MVO09899.1"/>
    </source>
</evidence>
<dbReference type="InterPro" id="IPR004919">
    <property type="entry name" value="GmrSD_N"/>
</dbReference>
<dbReference type="Pfam" id="PF03235">
    <property type="entry name" value="GmrSD_N"/>
    <property type="match status" value="1"/>
</dbReference>